<dbReference type="InterPro" id="IPR045161">
    <property type="entry name" value="Utp18"/>
</dbReference>
<evidence type="ECO:0000256" key="4">
    <source>
        <dbReference type="ARBA" id="ARBA00022737"/>
    </source>
</evidence>
<gene>
    <name evidence="7" type="ORF">TSPGSL018_7718</name>
</gene>
<organism evidence="7">
    <name type="scientific">Tetraselmis sp. GSL018</name>
    <dbReference type="NCBI Taxonomy" id="582737"/>
    <lineage>
        <taxon>Eukaryota</taxon>
        <taxon>Viridiplantae</taxon>
        <taxon>Chlorophyta</taxon>
        <taxon>core chlorophytes</taxon>
        <taxon>Chlorodendrophyceae</taxon>
        <taxon>Chlorodendrales</taxon>
        <taxon>Chlorodendraceae</taxon>
        <taxon>Tetraselmis</taxon>
    </lineage>
</organism>
<keyword evidence="2" id="KW-0698">rRNA processing</keyword>
<keyword evidence="3" id="KW-0853">WD repeat</keyword>
<keyword evidence="5" id="KW-0539">Nucleus</keyword>
<dbReference type="GO" id="GO:0006364">
    <property type="term" value="P:rRNA processing"/>
    <property type="evidence" value="ECO:0007669"/>
    <property type="project" value="UniProtKB-KW"/>
</dbReference>
<dbReference type="InterPro" id="IPR011044">
    <property type="entry name" value="Quino_amine_DH_bsu"/>
</dbReference>
<sequence length="180" mass="18947">GESLPLPAQVDDGCINGSALAVSGDGRRFASGSDTGVVNVYSWDGLRRGAEADSLPGAAVVKPEKALMNLTMVINSLAFSSDGSVLAMASRMKKGALRLIHAASGRVYANWPTQKSGLHYVNCLAFSPGGGYQTRRARHCCTGSTTSVRREQLCHPADAESESTVQGHQDPLASRSELNK</sequence>
<evidence type="ECO:0000256" key="2">
    <source>
        <dbReference type="ARBA" id="ARBA00022552"/>
    </source>
</evidence>
<evidence type="ECO:0000256" key="6">
    <source>
        <dbReference type="SAM" id="MobiDB-lite"/>
    </source>
</evidence>
<evidence type="ECO:0000256" key="1">
    <source>
        <dbReference type="ARBA" id="ARBA00004604"/>
    </source>
</evidence>
<reference evidence="7" key="1">
    <citation type="submission" date="2014-05" db="EMBL/GenBank/DDBJ databases">
        <title>The transcriptome of the halophilic microalga Tetraselmis sp. GSL018 isolated from the Great Salt Lake, Utah.</title>
        <authorList>
            <person name="Jinkerson R.E."/>
            <person name="D'Adamo S."/>
            <person name="Posewitz M.C."/>
        </authorList>
    </citation>
    <scope>NUCLEOTIDE SEQUENCE</scope>
    <source>
        <strain evidence="7">GSL018</strain>
    </source>
</reference>
<protein>
    <submittedName>
        <fullName evidence="7">U3 small nucleolar rna-associated protein 18</fullName>
    </submittedName>
</protein>
<evidence type="ECO:0000313" key="7">
    <source>
        <dbReference type="EMBL" id="JAC81531.1"/>
    </source>
</evidence>
<dbReference type="SUPFAM" id="SSF50969">
    <property type="entry name" value="YVTN repeat-like/Quinoprotein amine dehydrogenase"/>
    <property type="match status" value="1"/>
</dbReference>
<evidence type="ECO:0000256" key="3">
    <source>
        <dbReference type="ARBA" id="ARBA00022574"/>
    </source>
</evidence>
<dbReference type="InterPro" id="IPR015943">
    <property type="entry name" value="WD40/YVTN_repeat-like_dom_sf"/>
</dbReference>
<feature type="non-terminal residue" evidence="7">
    <location>
        <position position="1"/>
    </location>
</feature>
<dbReference type="EMBL" id="GBEZ01003626">
    <property type="protein sequence ID" value="JAC81531.1"/>
    <property type="molecule type" value="Transcribed_RNA"/>
</dbReference>
<dbReference type="PANTHER" id="PTHR18359">
    <property type="entry name" value="WD-REPEAT PROTEIN-RELATED"/>
    <property type="match status" value="1"/>
</dbReference>
<dbReference type="GO" id="GO:0032040">
    <property type="term" value="C:small-subunit processome"/>
    <property type="evidence" value="ECO:0007669"/>
    <property type="project" value="TreeGrafter"/>
</dbReference>
<accession>A0A061SFM2</accession>
<dbReference type="PANTHER" id="PTHR18359:SF0">
    <property type="entry name" value="U3 SMALL NUCLEOLAR RNA-ASSOCIATED PROTEIN 18 HOMOLOG"/>
    <property type="match status" value="1"/>
</dbReference>
<comment type="subcellular location">
    <subcellularLocation>
        <location evidence="1">Nucleus</location>
        <location evidence="1">Nucleolus</location>
    </subcellularLocation>
</comment>
<proteinExistence type="predicted"/>
<evidence type="ECO:0000256" key="5">
    <source>
        <dbReference type="ARBA" id="ARBA00023242"/>
    </source>
</evidence>
<name>A0A061SFM2_9CHLO</name>
<dbReference type="AlphaFoldDB" id="A0A061SFM2"/>
<dbReference type="GO" id="GO:0034388">
    <property type="term" value="C:Pwp2p-containing subcomplex of 90S preribosome"/>
    <property type="evidence" value="ECO:0007669"/>
    <property type="project" value="TreeGrafter"/>
</dbReference>
<feature type="region of interest" description="Disordered" evidence="6">
    <location>
        <begin position="156"/>
        <end position="180"/>
    </location>
</feature>
<keyword evidence="4" id="KW-0677">Repeat</keyword>
<dbReference type="Gene3D" id="2.130.10.10">
    <property type="entry name" value="YVTN repeat-like/Quinoprotein amine dehydrogenase"/>
    <property type="match status" value="1"/>
</dbReference>